<protein>
    <submittedName>
        <fullName evidence="2">Cyclin binding protein</fullName>
    </submittedName>
</protein>
<dbReference type="SUPFAM" id="SSF81296">
    <property type="entry name" value="E set domains"/>
    <property type="match status" value="1"/>
</dbReference>
<dbReference type="OrthoDB" id="2333384at2759"/>
<dbReference type="EMBL" id="WTPW01000449">
    <property type="protein sequence ID" value="KAF0510184.1"/>
    <property type="molecule type" value="Genomic_DNA"/>
</dbReference>
<dbReference type="PANTHER" id="PTHR11188:SF17">
    <property type="entry name" value="FI21816P1"/>
    <property type="match status" value="1"/>
</dbReference>
<dbReference type="InterPro" id="IPR014752">
    <property type="entry name" value="Arrestin-like_C"/>
</dbReference>
<dbReference type="InterPro" id="IPR011021">
    <property type="entry name" value="Arrestin-like_N"/>
</dbReference>
<dbReference type="InterPro" id="IPR050357">
    <property type="entry name" value="Arrestin_domain-protein"/>
</dbReference>
<sequence length="521" mass="59088">MISSTPSVNIQNPSFTNLPSAQISQSHISQFSSSSFVNITTDTFSRTSTRQTNIIENGETINTCLEIKLVEPVIFFSKPEESVGCILRGDLILYLPKPTRIRKLELNFVGTAETVYNEERKKFKSEIISHKWKFIIPQEEEEELLQQQQEPKRKKIFLRNPFRKSKIAKLPAGIHTFSFEKFLPGNLPETINTALGTVKYELYAKASRSKFLPKLRLHQPIEILRTIPDHINSQGIAVAREFNDMLSYEISIPKKAYPLGQSIPIDMKICPYIKKLEVKGVKVDLVEKITCSSPLKPKITDVRIGSTQVLNIFGEDRLIDDHEEGDVGNVIYQQTMNLDLPNCAAPLHYSCNTPLITISHDLKFAFNLTLPQNPPKKAELKISLPITILSCKAVDDYVVLPSYEDDNYFCPCDPEYLRMARLVLGEDVGYRLENICKFSEHNLSTCKLSVHNRSTCKLNEQQHNHGHFLNVDHNYGNILNVDHNYGHFLNVPGRSQSQDPPTYEASIAESCDSSSRGNLGY</sequence>
<keyword evidence="3" id="KW-1185">Reference proteome</keyword>
<dbReference type="AlphaFoldDB" id="A0A8H4ELE5"/>
<organism evidence="2 3">
    <name type="scientific">Gigaspora margarita</name>
    <dbReference type="NCBI Taxonomy" id="4874"/>
    <lineage>
        <taxon>Eukaryota</taxon>
        <taxon>Fungi</taxon>
        <taxon>Fungi incertae sedis</taxon>
        <taxon>Mucoromycota</taxon>
        <taxon>Glomeromycotina</taxon>
        <taxon>Glomeromycetes</taxon>
        <taxon>Diversisporales</taxon>
        <taxon>Gigasporaceae</taxon>
        <taxon>Gigaspora</taxon>
    </lineage>
</organism>
<dbReference type="Pfam" id="PF02752">
    <property type="entry name" value="Arrestin_C"/>
    <property type="match status" value="1"/>
</dbReference>
<dbReference type="GO" id="GO:0005829">
    <property type="term" value="C:cytosol"/>
    <property type="evidence" value="ECO:0007669"/>
    <property type="project" value="TreeGrafter"/>
</dbReference>
<dbReference type="GO" id="GO:0070086">
    <property type="term" value="P:ubiquitin-dependent endocytosis"/>
    <property type="evidence" value="ECO:0007669"/>
    <property type="project" value="TreeGrafter"/>
</dbReference>
<reference evidence="2 3" key="1">
    <citation type="journal article" date="2019" name="Environ. Microbiol.">
        <title>At the nexus of three kingdoms: the genome of the mycorrhizal fungus Gigaspora margarita provides insights into plant, endobacterial and fungal interactions.</title>
        <authorList>
            <person name="Venice F."/>
            <person name="Ghignone S."/>
            <person name="Salvioli di Fossalunga A."/>
            <person name="Amselem J."/>
            <person name="Novero M."/>
            <person name="Xianan X."/>
            <person name="Sedzielewska Toro K."/>
            <person name="Morin E."/>
            <person name="Lipzen A."/>
            <person name="Grigoriev I.V."/>
            <person name="Henrissat B."/>
            <person name="Martin F.M."/>
            <person name="Bonfante P."/>
        </authorList>
    </citation>
    <scope>NUCLEOTIDE SEQUENCE [LARGE SCALE GENOMIC DNA]</scope>
    <source>
        <strain evidence="2 3">BEG34</strain>
    </source>
</reference>
<dbReference type="Gene3D" id="2.60.40.640">
    <property type="match status" value="2"/>
</dbReference>
<dbReference type="Pfam" id="PF00339">
    <property type="entry name" value="Arrestin_N"/>
    <property type="match status" value="1"/>
</dbReference>
<dbReference type="InterPro" id="IPR014756">
    <property type="entry name" value="Ig_E-set"/>
</dbReference>
<evidence type="ECO:0000313" key="3">
    <source>
        <dbReference type="Proteomes" id="UP000439903"/>
    </source>
</evidence>
<dbReference type="GO" id="GO:0030674">
    <property type="term" value="F:protein-macromolecule adaptor activity"/>
    <property type="evidence" value="ECO:0007669"/>
    <property type="project" value="TreeGrafter"/>
</dbReference>
<evidence type="ECO:0000313" key="2">
    <source>
        <dbReference type="EMBL" id="KAF0510184.1"/>
    </source>
</evidence>
<proteinExistence type="predicted"/>
<dbReference type="SMART" id="SM01017">
    <property type="entry name" value="Arrestin_C"/>
    <property type="match status" value="1"/>
</dbReference>
<dbReference type="GO" id="GO:0005886">
    <property type="term" value="C:plasma membrane"/>
    <property type="evidence" value="ECO:0007669"/>
    <property type="project" value="TreeGrafter"/>
</dbReference>
<dbReference type="PANTHER" id="PTHR11188">
    <property type="entry name" value="ARRESTIN DOMAIN CONTAINING PROTEIN"/>
    <property type="match status" value="1"/>
</dbReference>
<dbReference type="Proteomes" id="UP000439903">
    <property type="component" value="Unassembled WGS sequence"/>
</dbReference>
<evidence type="ECO:0000259" key="1">
    <source>
        <dbReference type="SMART" id="SM01017"/>
    </source>
</evidence>
<accession>A0A8H4ELE5</accession>
<comment type="caution">
    <text evidence="2">The sequence shown here is derived from an EMBL/GenBank/DDBJ whole genome shotgun (WGS) entry which is preliminary data.</text>
</comment>
<name>A0A8H4ELE5_GIGMA</name>
<gene>
    <name evidence="2" type="ORF">F8M41_018442</name>
</gene>
<dbReference type="InterPro" id="IPR011022">
    <property type="entry name" value="Arrestin_C-like"/>
</dbReference>
<feature type="domain" description="Arrestin C-terminal-like" evidence="1">
    <location>
        <begin position="242"/>
        <end position="393"/>
    </location>
</feature>
<dbReference type="GO" id="GO:0031625">
    <property type="term" value="F:ubiquitin protein ligase binding"/>
    <property type="evidence" value="ECO:0007669"/>
    <property type="project" value="TreeGrafter"/>
</dbReference>